<name>A0A0K8RMI7_IXORI</name>
<dbReference type="PANTHER" id="PTHR10083">
    <property type="entry name" value="KUNITZ-TYPE PROTEASE INHIBITOR-RELATED"/>
    <property type="match status" value="1"/>
</dbReference>
<keyword evidence="3" id="KW-1015">Disulfide bond</keyword>
<dbReference type="SUPFAM" id="SSF57362">
    <property type="entry name" value="BPTI-like"/>
    <property type="match status" value="4"/>
</dbReference>
<dbReference type="GO" id="GO:0005615">
    <property type="term" value="C:extracellular space"/>
    <property type="evidence" value="ECO:0007669"/>
    <property type="project" value="TreeGrafter"/>
</dbReference>
<dbReference type="InterPro" id="IPR050098">
    <property type="entry name" value="TFPI/VKTCI-like"/>
</dbReference>
<dbReference type="GO" id="GO:0004867">
    <property type="term" value="F:serine-type endopeptidase inhibitor activity"/>
    <property type="evidence" value="ECO:0007669"/>
    <property type="project" value="UniProtKB-KW"/>
</dbReference>
<keyword evidence="2" id="KW-0722">Serine protease inhibitor</keyword>
<accession>A0A0K8RMI7</accession>
<feature type="signal peptide" evidence="4">
    <location>
        <begin position="1"/>
        <end position="17"/>
    </location>
</feature>
<dbReference type="SMART" id="SM00131">
    <property type="entry name" value="KU"/>
    <property type="match status" value="4"/>
</dbReference>
<feature type="domain" description="BPTI/Kunitz inhibitor" evidence="5">
    <location>
        <begin position="28"/>
        <end position="80"/>
    </location>
</feature>
<dbReference type="InterPro" id="IPR002223">
    <property type="entry name" value="Kunitz_BPTI"/>
</dbReference>
<dbReference type="Gene3D" id="4.10.410.10">
    <property type="entry name" value="Pancreatic trypsin inhibitor Kunitz domain"/>
    <property type="match status" value="5"/>
</dbReference>
<reference evidence="6" key="1">
    <citation type="submission" date="2012-12" db="EMBL/GenBank/DDBJ databases">
        <title>Identification and characterization of a phenylalanine ammonia-lyase gene family in Isatis indigotica Fort.</title>
        <authorList>
            <person name="Liu Q."/>
            <person name="Chen J."/>
            <person name="Zhou X."/>
            <person name="Di P."/>
            <person name="Xiao Y."/>
            <person name="Xuan H."/>
            <person name="Zhang L."/>
            <person name="Chen W."/>
        </authorList>
    </citation>
    <scope>NUCLEOTIDE SEQUENCE</scope>
    <source>
        <tissue evidence="6">Salivary gland</tissue>
    </source>
</reference>
<sequence length="324" mass="37316">MLLKVALVIALATRGLSSCLGRRNKNVCLLEPQAGNFRGYVKAWYYDVNVGKCSPFVFGDALESPDENRFSSETECNELCRSEVPIYCFENITSNVRGRSSQKWTYRPSSGQCVRIHWHGAVESGKNVFNSHDECERKCRIPDFGPCAKGVSSWCKSMDTNWYRFDMKTLTCREMRWNECPNGEGNAFALFYQCNQRCGRFVRDKCRMPIQNMSICSTVTTRYGYNYVDQMCEEFQGCDDGGNSFPSAEMCWETCAKNTRSPCVMRPDFKYRGFFKRYYYDIKNNTCKSAWISGKGVPGNTNLFWSMDNCESACIAKHRSGWRY</sequence>
<proteinExistence type="evidence at transcript level"/>
<dbReference type="EMBL" id="GADI01001492">
    <property type="protein sequence ID" value="JAA72316.1"/>
    <property type="molecule type" value="mRNA"/>
</dbReference>
<dbReference type="CDD" id="cd00109">
    <property type="entry name" value="Kunitz-type"/>
    <property type="match status" value="1"/>
</dbReference>
<keyword evidence="4" id="KW-0732">Signal</keyword>
<feature type="domain" description="BPTI/Kunitz inhibitor" evidence="5">
    <location>
        <begin position="206"/>
        <end position="255"/>
    </location>
</feature>
<keyword evidence="1" id="KW-0646">Protease inhibitor</keyword>
<feature type="domain" description="BPTI/Kunitz inhibitor" evidence="5">
    <location>
        <begin position="251"/>
        <end position="314"/>
    </location>
</feature>
<dbReference type="PROSITE" id="PS50279">
    <property type="entry name" value="BPTI_KUNITZ_2"/>
    <property type="match status" value="4"/>
</dbReference>
<evidence type="ECO:0000313" key="6">
    <source>
        <dbReference type="EMBL" id="JAA72316.1"/>
    </source>
</evidence>
<protein>
    <submittedName>
        <fullName evidence="6">Putative salivary kunitz domain protein</fullName>
    </submittedName>
</protein>
<evidence type="ECO:0000259" key="5">
    <source>
        <dbReference type="PROSITE" id="PS50279"/>
    </source>
</evidence>
<evidence type="ECO:0000256" key="3">
    <source>
        <dbReference type="ARBA" id="ARBA00023157"/>
    </source>
</evidence>
<dbReference type="AlphaFoldDB" id="A0A0K8RMI7"/>
<dbReference type="InterPro" id="IPR036880">
    <property type="entry name" value="Kunitz_BPTI_sf"/>
</dbReference>
<dbReference type="PANTHER" id="PTHR10083:SF374">
    <property type="entry name" value="BPTI_KUNITZ INHIBITOR DOMAIN-CONTAINING PROTEIN"/>
    <property type="match status" value="1"/>
</dbReference>
<evidence type="ECO:0000256" key="1">
    <source>
        <dbReference type="ARBA" id="ARBA00022690"/>
    </source>
</evidence>
<evidence type="ECO:0000256" key="4">
    <source>
        <dbReference type="SAM" id="SignalP"/>
    </source>
</evidence>
<evidence type="ECO:0000256" key="2">
    <source>
        <dbReference type="ARBA" id="ARBA00022900"/>
    </source>
</evidence>
<feature type="domain" description="BPTI/Kunitz inhibitor" evidence="5">
    <location>
        <begin position="88"/>
        <end position="139"/>
    </location>
</feature>
<feature type="chain" id="PRO_5005518355" evidence="4">
    <location>
        <begin position="18"/>
        <end position="324"/>
    </location>
</feature>
<organism evidence="6">
    <name type="scientific">Ixodes ricinus</name>
    <name type="common">Common tick</name>
    <name type="synonym">Acarus ricinus</name>
    <dbReference type="NCBI Taxonomy" id="34613"/>
    <lineage>
        <taxon>Eukaryota</taxon>
        <taxon>Metazoa</taxon>
        <taxon>Ecdysozoa</taxon>
        <taxon>Arthropoda</taxon>
        <taxon>Chelicerata</taxon>
        <taxon>Arachnida</taxon>
        <taxon>Acari</taxon>
        <taxon>Parasitiformes</taxon>
        <taxon>Ixodida</taxon>
        <taxon>Ixodoidea</taxon>
        <taxon>Ixodidae</taxon>
        <taxon>Ixodinae</taxon>
        <taxon>Ixodes</taxon>
    </lineage>
</organism>
<dbReference type="Pfam" id="PF00014">
    <property type="entry name" value="Kunitz_BPTI"/>
    <property type="match status" value="4"/>
</dbReference>